<dbReference type="Proteomes" id="UP000003412">
    <property type="component" value="Chromosome"/>
</dbReference>
<organism evidence="4 5">
    <name type="scientific">Listeria marthii FSL S4-120</name>
    <dbReference type="NCBI Taxonomy" id="702457"/>
    <lineage>
        <taxon>Bacteria</taxon>
        <taxon>Bacillati</taxon>
        <taxon>Bacillota</taxon>
        <taxon>Bacilli</taxon>
        <taxon>Bacillales</taxon>
        <taxon>Listeriaceae</taxon>
        <taxon>Listeria</taxon>
    </lineage>
</organism>
<name>A0ABP2JV14_9LIST</name>
<dbReference type="Pfam" id="PF00496">
    <property type="entry name" value="SBP_bac_5"/>
    <property type="match status" value="1"/>
</dbReference>
<evidence type="ECO:0000313" key="4">
    <source>
        <dbReference type="EMBL" id="EFR86854.1"/>
    </source>
</evidence>
<feature type="domain" description="Transcriptional regulator SgrR N-terminal HTH" evidence="3">
    <location>
        <begin position="17"/>
        <end position="101"/>
    </location>
</feature>
<proteinExistence type="predicted"/>
<evidence type="ECO:0000259" key="3">
    <source>
        <dbReference type="Pfam" id="PF12793"/>
    </source>
</evidence>
<dbReference type="InterPro" id="IPR039424">
    <property type="entry name" value="SBP_5"/>
</dbReference>
<accession>A0ABP2JV14</accession>
<keyword evidence="5" id="KW-1185">Reference proteome</keyword>
<dbReference type="PANTHER" id="PTHR30290">
    <property type="entry name" value="PERIPLASMIC BINDING COMPONENT OF ABC TRANSPORTER"/>
    <property type="match status" value="1"/>
</dbReference>
<comment type="caution">
    <text evidence="4">The sequence shown here is derived from an EMBL/GenBank/DDBJ whole genome shotgun (WGS) entry which is preliminary data.</text>
</comment>
<evidence type="ECO:0000259" key="2">
    <source>
        <dbReference type="Pfam" id="PF00496"/>
    </source>
</evidence>
<reference evidence="4 5" key="1">
    <citation type="journal article" date="2010" name="Microbiol. Resour. Announc.">
        <title>Comparative genomics of the bacterial genus Listeria: Genome evolution is characterized by limited gene acquisition and limited gene loss.</title>
        <authorList>
            <person name="den Bakker H.C."/>
            <person name="Cummings C.A."/>
            <person name="Ferreira V."/>
            <person name="Vatta P."/>
            <person name="Orsi R.H."/>
            <person name="Degoricija L."/>
            <person name="Barker M."/>
            <person name="Petrauskene O."/>
            <person name="Furtado M.R."/>
            <person name="Wiedmann M."/>
        </authorList>
    </citation>
    <scope>NUCLEOTIDE SEQUENCE [LARGE SCALE GENOMIC DNA]</scope>
    <source>
        <strain evidence="4 5">FSL S4-120</strain>
    </source>
</reference>
<evidence type="ECO:0000313" key="5">
    <source>
        <dbReference type="Proteomes" id="UP000003412"/>
    </source>
</evidence>
<evidence type="ECO:0000256" key="1">
    <source>
        <dbReference type="ARBA" id="ARBA00023125"/>
    </source>
</evidence>
<keyword evidence="1" id="KW-0238">DNA-binding</keyword>
<dbReference type="Pfam" id="PF12793">
    <property type="entry name" value="SgrR_N"/>
    <property type="match status" value="1"/>
</dbReference>
<sequence length="575" mass="67881">MTELKDLNYFELRSILRENEKENIVHFSLKKLAETWYYSKQNVKKKLKKYEEQNLLKYMPGKGRGNLSTITFKNDFHSEVYEILTNCIENNDIKFALQLSQLAIPQEWFTPFLTEIHTLFNHSNEKGSNILRFIINRKMAVLDPTIVSLHFEASLIKQISNTLVDYNKEEDKFTSSVAIDWFHNEDFTKWTFNIRKNILFHNEIKVTGNDILYTFKEAQKSSTGKWLVSNIENMYCESEFTVHFIFKKPEPDFLKLVTHYSLVIRPAFSNNKNFIGCGPFILVESKDNYIFLKSFSRYFKEHPLIDGVEFWLVNSNYKKWLVVPQKKDILDNNGVKPIEVERSGVSYLIFNKNKKNPINQLLIQDLKMIFNTSDFVAELYNNSVPKAYSYFYKDSETKEPTVGKVFVPDFGFSNYIDEPLKLAVFNHPRLIREAVWFKNRAADFKIKIEIITYSFDDDFFKEKIVLDADMALATDVPVSDMELGYLDFLLNKTLLFQRFINKTQRATILSFTEKYRASIFSEQKTNILNQIEDYINNENILIYLYHPLKYYNIHSFINGVEFDSNGNIALDKLWW</sequence>
<dbReference type="Gene3D" id="3.40.190.10">
    <property type="entry name" value="Periplasmic binding protein-like II"/>
    <property type="match status" value="1"/>
</dbReference>
<dbReference type="SUPFAM" id="SSF53850">
    <property type="entry name" value="Periplasmic binding protein-like II"/>
    <property type="match status" value="1"/>
</dbReference>
<dbReference type="InterPro" id="IPR025370">
    <property type="entry name" value="SgrR_HTH_N"/>
</dbReference>
<feature type="domain" description="Solute-binding protein family 5" evidence="2">
    <location>
        <begin position="176"/>
        <end position="395"/>
    </location>
</feature>
<dbReference type="PANTHER" id="PTHR30290:SF72">
    <property type="entry name" value="HTH-TYPE TRANSCRIPTIONAL REGULATOR SGRR"/>
    <property type="match status" value="1"/>
</dbReference>
<protein>
    <submittedName>
        <fullName evidence="4">Solute-binding family 5 protein</fullName>
    </submittedName>
</protein>
<gene>
    <name evidence="4" type="ORF">NT05LM_2708</name>
</gene>
<dbReference type="InterPro" id="IPR000914">
    <property type="entry name" value="SBP_5_dom"/>
</dbReference>
<dbReference type="EMBL" id="ADXF01000885">
    <property type="protein sequence ID" value="EFR86854.1"/>
    <property type="molecule type" value="Genomic_DNA"/>
</dbReference>